<accession>A0A653IGG2</accession>
<evidence type="ECO:0000313" key="2">
    <source>
        <dbReference type="Proteomes" id="UP000439752"/>
    </source>
</evidence>
<dbReference type="EMBL" id="CABWKQ010000032">
    <property type="protein sequence ID" value="VWX38237.1"/>
    <property type="molecule type" value="Genomic_DNA"/>
</dbReference>
<dbReference type="RefSeq" id="WP_159173932.1">
    <property type="nucleotide sequence ID" value="NZ_LR732312.1"/>
</dbReference>
<keyword evidence="2" id="KW-1185">Reference proteome</keyword>
<sequence>MDTVEQVIFRESGQGLGQTFRLDLRTRELTVEDEEAATGTVRTTRLLTGQDIETGRRLLERTRIWKETYSSDMLILDGTDWSIELVGAEGRKTSSGSNAFPDDWDEIREWFYKYL</sequence>
<gene>
    <name evidence="1" type="ORF">EXIGUO9Y_380002</name>
</gene>
<reference evidence="1 2" key="1">
    <citation type="submission" date="2019-10" db="EMBL/GenBank/DDBJ databases">
        <authorList>
            <person name="Karimi E."/>
        </authorList>
    </citation>
    <scope>NUCLEOTIDE SEQUENCE [LARGE SCALE GENOMIC DNA]</scope>
    <source>
        <strain evidence="1">Exiguobacterium sp. 9Y</strain>
    </source>
</reference>
<dbReference type="AlphaFoldDB" id="A0A653IGG2"/>
<protein>
    <submittedName>
        <fullName evidence="1">Uncharacterized protein</fullName>
    </submittedName>
</protein>
<organism evidence="1 2">
    <name type="scientific">Exiguobacterium oxidotolerans</name>
    <dbReference type="NCBI Taxonomy" id="223958"/>
    <lineage>
        <taxon>Bacteria</taxon>
        <taxon>Bacillati</taxon>
        <taxon>Bacillota</taxon>
        <taxon>Bacilli</taxon>
        <taxon>Bacillales</taxon>
        <taxon>Bacillales Family XII. Incertae Sedis</taxon>
        <taxon>Exiguobacterium</taxon>
    </lineage>
</organism>
<evidence type="ECO:0000313" key="1">
    <source>
        <dbReference type="EMBL" id="VWX38237.1"/>
    </source>
</evidence>
<name>A0A653IGG2_9BACL</name>
<dbReference type="Proteomes" id="UP000439752">
    <property type="component" value="Unassembled WGS sequence"/>
</dbReference>
<proteinExistence type="predicted"/>